<dbReference type="STRING" id="542762.A0A4S4EJ92"/>
<evidence type="ECO:0000256" key="4">
    <source>
        <dbReference type="ARBA" id="ARBA00023242"/>
    </source>
</evidence>
<proteinExistence type="predicted"/>
<comment type="subcellular location">
    <subcellularLocation>
        <location evidence="1">Nucleus</location>
    </subcellularLocation>
</comment>
<dbReference type="SMART" id="SM00353">
    <property type="entry name" value="HLH"/>
    <property type="match status" value="1"/>
</dbReference>
<feature type="coiled-coil region" evidence="5">
    <location>
        <begin position="232"/>
        <end position="259"/>
    </location>
</feature>
<evidence type="ECO:0000256" key="1">
    <source>
        <dbReference type="ARBA" id="ARBA00004123"/>
    </source>
</evidence>
<sequence length="371" mass="41212">MDTPSWALVRERSLVTCTHGVALGVTLCFASSSTLMDVMSSDWLHGLEMEEDPNLMLQCQMDSVDHLLDEITFKCFSPEAYSFYASLNNGSAHIETDILELAGEIKSNANNDNFDNNENVVLFGQSGSPSTHSESFNGGDLRDAGTPKDDEMASQDYMNLLAMSSPSSEENIHDTLGASKRVKKVCATSRAPLQAENRILAERKRRERLNQKLICLSALIPSLKKMDKASILEDAIEYIKQLKEHVQTLEKEAKEKMVEPTALPVKNKCGPPSAIDDDDDENLSKKLSAQIDVKVSDNNVLVRIYCEKSNFVTPKLLTQIQGLHLNIITSIVLPFGNTSLVITIIAQMENEFYLTGMDVEKNLRSAIQNFM</sequence>
<evidence type="ECO:0000256" key="5">
    <source>
        <dbReference type="SAM" id="Coils"/>
    </source>
</evidence>
<evidence type="ECO:0000256" key="2">
    <source>
        <dbReference type="ARBA" id="ARBA00023015"/>
    </source>
</evidence>
<name>A0A4S4EJ92_CAMSN</name>
<protein>
    <recommendedName>
        <fullName evidence="7">BHLH domain-containing protein</fullName>
    </recommendedName>
</protein>
<dbReference type="GO" id="GO:0005634">
    <property type="term" value="C:nucleus"/>
    <property type="evidence" value="ECO:0007669"/>
    <property type="project" value="UniProtKB-SubCell"/>
</dbReference>
<keyword evidence="5" id="KW-0175">Coiled coil</keyword>
<gene>
    <name evidence="8" type="ORF">TEA_021526</name>
</gene>
<dbReference type="Gene3D" id="4.10.280.10">
    <property type="entry name" value="Helix-loop-helix DNA-binding domain"/>
    <property type="match status" value="1"/>
</dbReference>
<reference evidence="8 9" key="1">
    <citation type="journal article" date="2018" name="Proc. Natl. Acad. Sci. U.S.A.">
        <title>Draft genome sequence of Camellia sinensis var. sinensis provides insights into the evolution of the tea genome and tea quality.</title>
        <authorList>
            <person name="Wei C."/>
            <person name="Yang H."/>
            <person name="Wang S."/>
            <person name="Zhao J."/>
            <person name="Liu C."/>
            <person name="Gao L."/>
            <person name="Xia E."/>
            <person name="Lu Y."/>
            <person name="Tai Y."/>
            <person name="She G."/>
            <person name="Sun J."/>
            <person name="Cao H."/>
            <person name="Tong W."/>
            <person name="Gao Q."/>
            <person name="Li Y."/>
            <person name="Deng W."/>
            <person name="Jiang X."/>
            <person name="Wang W."/>
            <person name="Chen Q."/>
            <person name="Zhang S."/>
            <person name="Li H."/>
            <person name="Wu J."/>
            <person name="Wang P."/>
            <person name="Li P."/>
            <person name="Shi C."/>
            <person name="Zheng F."/>
            <person name="Jian J."/>
            <person name="Huang B."/>
            <person name="Shan D."/>
            <person name="Shi M."/>
            <person name="Fang C."/>
            <person name="Yue Y."/>
            <person name="Li F."/>
            <person name="Li D."/>
            <person name="Wei S."/>
            <person name="Han B."/>
            <person name="Jiang C."/>
            <person name="Yin Y."/>
            <person name="Xia T."/>
            <person name="Zhang Z."/>
            <person name="Bennetzen J.L."/>
            <person name="Zhao S."/>
            <person name="Wan X."/>
        </authorList>
    </citation>
    <scope>NUCLEOTIDE SEQUENCE [LARGE SCALE GENOMIC DNA]</scope>
    <source>
        <strain evidence="9">cv. Shuchazao</strain>
        <tissue evidence="8">Leaf</tissue>
    </source>
</reference>
<keyword evidence="4" id="KW-0539">Nucleus</keyword>
<evidence type="ECO:0000313" key="8">
    <source>
        <dbReference type="EMBL" id="THG15986.1"/>
    </source>
</evidence>
<evidence type="ECO:0000313" key="9">
    <source>
        <dbReference type="Proteomes" id="UP000306102"/>
    </source>
</evidence>
<dbReference type="EMBL" id="SDRB02004367">
    <property type="protein sequence ID" value="THG15986.1"/>
    <property type="molecule type" value="Genomic_DNA"/>
</dbReference>
<keyword evidence="9" id="KW-1185">Reference proteome</keyword>
<dbReference type="PANTHER" id="PTHR45959:SF2">
    <property type="entry name" value="BHLH TRANSCRIPTION FACTOR"/>
    <property type="match status" value="1"/>
</dbReference>
<dbReference type="PANTHER" id="PTHR45959">
    <property type="entry name" value="BHLH TRANSCRIPTION FACTOR"/>
    <property type="match status" value="1"/>
</dbReference>
<dbReference type="Pfam" id="PF00010">
    <property type="entry name" value="HLH"/>
    <property type="match status" value="1"/>
</dbReference>
<keyword evidence="3" id="KW-0804">Transcription</keyword>
<comment type="caution">
    <text evidence="8">The sequence shown here is derived from an EMBL/GenBank/DDBJ whole genome shotgun (WGS) entry which is preliminary data.</text>
</comment>
<evidence type="ECO:0000256" key="6">
    <source>
        <dbReference type="SAM" id="MobiDB-lite"/>
    </source>
</evidence>
<dbReference type="AlphaFoldDB" id="A0A4S4EJ92"/>
<evidence type="ECO:0000259" key="7">
    <source>
        <dbReference type="PROSITE" id="PS50888"/>
    </source>
</evidence>
<organism evidence="8 9">
    <name type="scientific">Camellia sinensis var. sinensis</name>
    <name type="common">China tea</name>
    <dbReference type="NCBI Taxonomy" id="542762"/>
    <lineage>
        <taxon>Eukaryota</taxon>
        <taxon>Viridiplantae</taxon>
        <taxon>Streptophyta</taxon>
        <taxon>Embryophyta</taxon>
        <taxon>Tracheophyta</taxon>
        <taxon>Spermatophyta</taxon>
        <taxon>Magnoliopsida</taxon>
        <taxon>eudicotyledons</taxon>
        <taxon>Gunneridae</taxon>
        <taxon>Pentapetalae</taxon>
        <taxon>asterids</taxon>
        <taxon>Ericales</taxon>
        <taxon>Theaceae</taxon>
        <taxon>Camellia</taxon>
    </lineage>
</organism>
<dbReference type="SUPFAM" id="SSF47459">
    <property type="entry name" value="HLH, helix-loop-helix DNA-binding domain"/>
    <property type="match status" value="1"/>
</dbReference>
<feature type="region of interest" description="Disordered" evidence="6">
    <location>
        <begin position="126"/>
        <end position="147"/>
    </location>
</feature>
<dbReference type="InterPro" id="IPR052610">
    <property type="entry name" value="bHLH_transcription_regulator"/>
</dbReference>
<feature type="compositionally biased region" description="Polar residues" evidence="6">
    <location>
        <begin position="126"/>
        <end position="136"/>
    </location>
</feature>
<accession>A0A4S4EJ92</accession>
<dbReference type="PROSITE" id="PS50888">
    <property type="entry name" value="BHLH"/>
    <property type="match status" value="1"/>
</dbReference>
<dbReference type="InterPro" id="IPR011598">
    <property type="entry name" value="bHLH_dom"/>
</dbReference>
<dbReference type="Proteomes" id="UP000306102">
    <property type="component" value="Unassembled WGS sequence"/>
</dbReference>
<dbReference type="InterPro" id="IPR036638">
    <property type="entry name" value="HLH_DNA-bd_sf"/>
</dbReference>
<evidence type="ECO:0000256" key="3">
    <source>
        <dbReference type="ARBA" id="ARBA00023163"/>
    </source>
</evidence>
<dbReference type="GO" id="GO:0046983">
    <property type="term" value="F:protein dimerization activity"/>
    <property type="evidence" value="ECO:0007669"/>
    <property type="project" value="InterPro"/>
</dbReference>
<keyword evidence="2" id="KW-0805">Transcription regulation</keyword>
<feature type="domain" description="BHLH" evidence="7">
    <location>
        <begin position="193"/>
        <end position="242"/>
    </location>
</feature>